<dbReference type="SUPFAM" id="SSF55961">
    <property type="entry name" value="Bet v1-like"/>
    <property type="match status" value="1"/>
</dbReference>
<evidence type="ECO:0000313" key="1">
    <source>
        <dbReference type="EMBL" id="SVA49311.1"/>
    </source>
</evidence>
<protein>
    <submittedName>
        <fullName evidence="1">Uncharacterized protein</fullName>
    </submittedName>
</protein>
<dbReference type="AlphaFoldDB" id="A0A381WAI8"/>
<accession>A0A381WAI8</accession>
<gene>
    <name evidence="1" type="ORF">METZ01_LOCUS102165</name>
</gene>
<reference evidence="1" key="1">
    <citation type="submission" date="2018-05" db="EMBL/GenBank/DDBJ databases">
        <authorList>
            <person name="Lanie J.A."/>
            <person name="Ng W.-L."/>
            <person name="Kazmierczak K.M."/>
            <person name="Andrzejewski T.M."/>
            <person name="Davidsen T.M."/>
            <person name="Wayne K.J."/>
            <person name="Tettelin H."/>
            <person name="Glass J.I."/>
            <person name="Rusch D."/>
            <person name="Podicherti R."/>
            <person name="Tsui H.-C.T."/>
            <person name="Winkler M.E."/>
        </authorList>
    </citation>
    <scope>NUCLEOTIDE SEQUENCE</scope>
</reference>
<feature type="non-terminal residue" evidence="1">
    <location>
        <position position="1"/>
    </location>
</feature>
<proteinExistence type="predicted"/>
<dbReference type="EMBL" id="UINC01011145">
    <property type="protein sequence ID" value="SVA49311.1"/>
    <property type="molecule type" value="Genomic_DNA"/>
</dbReference>
<organism evidence="1">
    <name type="scientific">marine metagenome</name>
    <dbReference type="NCBI Taxonomy" id="408172"/>
    <lineage>
        <taxon>unclassified sequences</taxon>
        <taxon>metagenomes</taxon>
        <taxon>ecological metagenomes</taxon>
    </lineage>
</organism>
<name>A0A381WAI8_9ZZZZ</name>
<sequence length="241" mass="26754">LLGVNTRRTGENIWLRINELVMPNFTQAGSAFAADGSQVRYYGRSSFSRWVVPLDDENTVCFAWANFGDRGDPEEWNTPDGPELIEQGEVFERSYDERQRSPADVEAVEGMGAITVHENENLVISDKGIALMRRLLRDQIRSLASGGRPLRARANSFGSIPTYGGDTVLRMPRESADSEAEELSALAHRFMKIQYQVDDLAEEERIAAVTECLKELEVGGMSKLLVETAAQNPVAEADQEA</sequence>